<name>A0A543CS16_9ACTN</name>
<dbReference type="SUPFAM" id="SSF46785">
    <property type="entry name" value="Winged helix' DNA-binding domain"/>
    <property type="match status" value="1"/>
</dbReference>
<proteinExistence type="inferred from homology"/>
<comment type="caution">
    <text evidence="5">The sequence shown here is derived from an EMBL/GenBank/DDBJ whole genome shotgun (WGS) entry which is preliminary data.</text>
</comment>
<evidence type="ECO:0000256" key="2">
    <source>
        <dbReference type="ARBA" id="ARBA00023015"/>
    </source>
</evidence>
<dbReference type="PIRSF" id="PIRSF019455">
    <property type="entry name" value="CopR_AtkY"/>
    <property type="match status" value="1"/>
</dbReference>
<dbReference type="Gene3D" id="1.10.10.10">
    <property type="entry name" value="Winged helix-like DNA-binding domain superfamily/Winged helix DNA-binding domain"/>
    <property type="match status" value="1"/>
</dbReference>
<dbReference type="RefSeq" id="WP_141959044.1">
    <property type="nucleotide sequence ID" value="NZ_VFOZ01000001.1"/>
</dbReference>
<protein>
    <submittedName>
        <fullName evidence="5">Putative transcriptional regulator</fullName>
    </submittedName>
</protein>
<dbReference type="InterPro" id="IPR005650">
    <property type="entry name" value="BlaI_family"/>
</dbReference>
<evidence type="ECO:0000313" key="6">
    <source>
        <dbReference type="Proteomes" id="UP000316096"/>
    </source>
</evidence>
<reference evidence="5 6" key="1">
    <citation type="submission" date="2019-06" db="EMBL/GenBank/DDBJ databases">
        <title>Sequencing the genomes of 1000 actinobacteria strains.</title>
        <authorList>
            <person name="Klenk H.-P."/>
        </authorList>
    </citation>
    <scope>NUCLEOTIDE SEQUENCE [LARGE SCALE GENOMIC DNA]</scope>
    <source>
        <strain evidence="5 6">DSM 102200</strain>
    </source>
</reference>
<keyword evidence="2" id="KW-0805">Transcription regulation</keyword>
<dbReference type="InterPro" id="IPR036390">
    <property type="entry name" value="WH_DNA-bd_sf"/>
</dbReference>
<keyword evidence="3" id="KW-0238">DNA-binding</keyword>
<dbReference type="OrthoDB" id="9813987at2"/>
<dbReference type="GO" id="GO:0003677">
    <property type="term" value="F:DNA binding"/>
    <property type="evidence" value="ECO:0007669"/>
    <property type="project" value="UniProtKB-KW"/>
</dbReference>
<evidence type="ECO:0000256" key="4">
    <source>
        <dbReference type="ARBA" id="ARBA00023163"/>
    </source>
</evidence>
<gene>
    <name evidence="5" type="ORF">FB559_5602</name>
</gene>
<evidence type="ECO:0000256" key="1">
    <source>
        <dbReference type="ARBA" id="ARBA00011046"/>
    </source>
</evidence>
<dbReference type="AlphaFoldDB" id="A0A543CS16"/>
<dbReference type="EMBL" id="VFOZ01000001">
    <property type="protein sequence ID" value="TQL99901.1"/>
    <property type="molecule type" value="Genomic_DNA"/>
</dbReference>
<evidence type="ECO:0000313" key="5">
    <source>
        <dbReference type="EMBL" id="TQL99901.1"/>
    </source>
</evidence>
<comment type="similarity">
    <text evidence="1">Belongs to the BlaI transcriptional regulatory family.</text>
</comment>
<dbReference type="Proteomes" id="UP000316096">
    <property type="component" value="Unassembled WGS sequence"/>
</dbReference>
<keyword evidence="6" id="KW-1185">Reference proteome</keyword>
<keyword evidence="4" id="KW-0804">Transcription</keyword>
<dbReference type="Gene3D" id="6.10.140.850">
    <property type="match status" value="1"/>
</dbReference>
<sequence>MPRFGELEAAIMEVVWSADKAITVREIRDRLARDPAPAYNTVLTVTEILYRKSWLVREKHGKAFRYWPAANRDDYTARLMDEALDSAEDRTAALVHFMETMTPEEMAEVRRALNAAEKAGQGSVHTTGRSPR</sequence>
<dbReference type="InterPro" id="IPR036388">
    <property type="entry name" value="WH-like_DNA-bd_sf"/>
</dbReference>
<dbReference type="GO" id="GO:0045892">
    <property type="term" value="P:negative regulation of DNA-templated transcription"/>
    <property type="evidence" value="ECO:0007669"/>
    <property type="project" value="InterPro"/>
</dbReference>
<dbReference type="Pfam" id="PF03965">
    <property type="entry name" value="Penicillinase_R"/>
    <property type="match status" value="1"/>
</dbReference>
<accession>A0A543CS16</accession>
<evidence type="ECO:0000256" key="3">
    <source>
        <dbReference type="ARBA" id="ARBA00023125"/>
    </source>
</evidence>
<organism evidence="5 6">
    <name type="scientific">Actinoallomurus bryophytorum</name>
    <dbReference type="NCBI Taxonomy" id="1490222"/>
    <lineage>
        <taxon>Bacteria</taxon>
        <taxon>Bacillati</taxon>
        <taxon>Actinomycetota</taxon>
        <taxon>Actinomycetes</taxon>
        <taxon>Streptosporangiales</taxon>
        <taxon>Thermomonosporaceae</taxon>
        <taxon>Actinoallomurus</taxon>
    </lineage>
</organism>